<accession>A0ABS8Y6X5</accession>
<organism evidence="1 2">
    <name type="scientific">Datura stramonium</name>
    <name type="common">Jimsonweed</name>
    <name type="synonym">Common thornapple</name>
    <dbReference type="NCBI Taxonomy" id="4076"/>
    <lineage>
        <taxon>Eukaryota</taxon>
        <taxon>Viridiplantae</taxon>
        <taxon>Streptophyta</taxon>
        <taxon>Embryophyta</taxon>
        <taxon>Tracheophyta</taxon>
        <taxon>Spermatophyta</taxon>
        <taxon>Magnoliopsida</taxon>
        <taxon>eudicotyledons</taxon>
        <taxon>Gunneridae</taxon>
        <taxon>Pentapetalae</taxon>
        <taxon>asterids</taxon>
        <taxon>lamiids</taxon>
        <taxon>Solanales</taxon>
        <taxon>Solanaceae</taxon>
        <taxon>Solanoideae</taxon>
        <taxon>Datureae</taxon>
        <taxon>Datura</taxon>
    </lineage>
</organism>
<name>A0ABS8Y6X5_DATST</name>
<comment type="caution">
    <text evidence="1">The sequence shown here is derived from an EMBL/GenBank/DDBJ whole genome shotgun (WGS) entry which is preliminary data.</text>
</comment>
<gene>
    <name evidence="1" type="ORF">HAX54_016649</name>
</gene>
<sequence length="146" mass="16465">MEFLQGMLSRGGTRILEGPSPVPANPPVGSRTAMILIISTLTSNRSFASISAKYMIPIGEYRSIWLEPLLDRLNGIPYHFIQLIRIGTTVGADSMDQLRSPGSYLVSRLALRKRKEKQTLKKTPPGKNIRRSSLSFSLQTKRRRYF</sequence>
<keyword evidence="2" id="KW-1185">Reference proteome</keyword>
<reference evidence="1 2" key="1">
    <citation type="journal article" date="2021" name="BMC Genomics">
        <title>Datura genome reveals duplications of psychoactive alkaloid biosynthetic genes and high mutation rate following tissue culture.</title>
        <authorList>
            <person name="Rajewski A."/>
            <person name="Carter-House D."/>
            <person name="Stajich J."/>
            <person name="Litt A."/>
        </authorList>
    </citation>
    <scope>NUCLEOTIDE SEQUENCE [LARGE SCALE GENOMIC DNA]</scope>
    <source>
        <strain evidence="1">AR-01</strain>
    </source>
</reference>
<dbReference type="EMBL" id="JACEIK010020798">
    <property type="protein sequence ID" value="MCE5166267.1"/>
    <property type="molecule type" value="Genomic_DNA"/>
</dbReference>
<proteinExistence type="predicted"/>
<dbReference type="Proteomes" id="UP000823775">
    <property type="component" value="Unassembled WGS sequence"/>
</dbReference>
<evidence type="ECO:0000313" key="1">
    <source>
        <dbReference type="EMBL" id="MCE5166267.1"/>
    </source>
</evidence>
<evidence type="ECO:0000313" key="2">
    <source>
        <dbReference type="Proteomes" id="UP000823775"/>
    </source>
</evidence>
<protein>
    <submittedName>
        <fullName evidence="1">Uncharacterized protein</fullName>
    </submittedName>
</protein>